<evidence type="ECO:0000313" key="2">
    <source>
        <dbReference type="EMBL" id="CAF3753265.1"/>
    </source>
</evidence>
<gene>
    <name evidence="2" type="ORF">JBS370_LOCUS12690</name>
    <name evidence="1" type="ORF">ZHD862_LOCUS590</name>
</gene>
<comment type="caution">
    <text evidence="1">The sequence shown here is derived from an EMBL/GenBank/DDBJ whole genome shotgun (WGS) entry which is preliminary data.</text>
</comment>
<dbReference type="AlphaFoldDB" id="A0A813QF09"/>
<sequence>MFRNVTSAQEAIVHRQSENSLLNEKNQKKLIKDVQSDDISQTYSTLKIKWFHQREQLIENLKHLEKHNGFPHEIQYVKNLIECLNELIENGEMTKNCQTLINDMNKNIHVLPDTYLLARKPLGDKMIRLPRHVSKTTTNISHPLKKLSSEILQIQRSNEKLPNQIDLHINPKEKHIDQTFDNDDMTTSNISTEKMTSGIQFYVVAEQFRNTTDTNTRKKRYLTSSIIE</sequence>
<dbReference type="Proteomes" id="UP000663836">
    <property type="component" value="Unassembled WGS sequence"/>
</dbReference>
<accession>A0A813QF09</accession>
<evidence type="ECO:0000313" key="1">
    <source>
        <dbReference type="EMBL" id="CAF0766018.1"/>
    </source>
</evidence>
<protein>
    <submittedName>
        <fullName evidence="1">Uncharacterized protein</fullName>
    </submittedName>
</protein>
<name>A0A813QF09_9BILA</name>
<organism evidence="1 3">
    <name type="scientific">Rotaria sordida</name>
    <dbReference type="NCBI Taxonomy" id="392033"/>
    <lineage>
        <taxon>Eukaryota</taxon>
        <taxon>Metazoa</taxon>
        <taxon>Spiralia</taxon>
        <taxon>Gnathifera</taxon>
        <taxon>Rotifera</taxon>
        <taxon>Eurotatoria</taxon>
        <taxon>Bdelloidea</taxon>
        <taxon>Philodinida</taxon>
        <taxon>Philodinidae</taxon>
        <taxon>Rotaria</taxon>
    </lineage>
</organism>
<dbReference type="Proteomes" id="UP000663864">
    <property type="component" value="Unassembled WGS sequence"/>
</dbReference>
<evidence type="ECO:0000313" key="3">
    <source>
        <dbReference type="Proteomes" id="UP000663864"/>
    </source>
</evidence>
<reference evidence="1" key="1">
    <citation type="submission" date="2021-02" db="EMBL/GenBank/DDBJ databases">
        <authorList>
            <person name="Nowell W R."/>
        </authorList>
    </citation>
    <scope>NUCLEOTIDE SEQUENCE</scope>
</reference>
<dbReference type="EMBL" id="CAJOBD010001046">
    <property type="protein sequence ID" value="CAF3753265.1"/>
    <property type="molecule type" value="Genomic_DNA"/>
</dbReference>
<proteinExistence type="predicted"/>
<dbReference type="EMBL" id="CAJNOT010000009">
    <property type="protein sequence ID" value="CAF0766018.1"/>
    <property type="molecule type" value="Genomic_DNA"/>
</dbReference>